<comment type="caution">
    <text evidence="1">The sequence shown here is derived from an EMBL/GenBank/DDBJ whole genome shotgun (WGS) entry which is preliminary data.</text>
</comment>
<accession>A0A836A5K1</accession>
<evidence type="ECO:0000313" key="1">
    <source>
        <dbReference type="EMBL" id="KAG5208678.1"/>
    </source>
</evidence>
<dbReference type="AlphaFoldDB" id="A0A836A5K1"/>
<protein>
    <submittedName>
        <fullName evidence="1">Uncharacterized protein</fullName>
    </submittedName>
</protein>
<reference evidence="1 2" key="1">
    <citation type="submission" date="2020-12" db="EMBL/GenBank/DDBJ databases">
        <title>De novo assembly of Tibetan sheep genome.</title>
        <authorList>
            <person name="Li X."/>
        </authorList>
    </citation>
    <scope>NUCLEOTIDE SEQUENCE [LARGE SCALE GENOMIC DNA]</scope>
    <source>
        <tissue evidence="1">Heart</tissue>
    </source>
</reference>
<dbReference type="EMBL" id="JAEMGP010000005">
    <property type="protein sequence ID" value="KAG5208678.1"/>
    <property type="molecule type" value="Genomic_DNA"/>
</dbReference>
<gene>
    <name evidence="1" type="ORF">JEQ12_016243</name>
</gene>
<name>A0A836A5K1_SHEEP</name>
<dbReference type="Proteomes" id="UP000664991">
    <property type="component" value="Unassembled WGS sequence"/>
</dbReference>
<sequence length="158" mass="16685">MLPGEASQACPRSLPLSVGVRGHMDNAGLWLLGPAWPPQALNSAFKNGHLSTASSTCSLSPTSPRSRFRSTLLPLGPDLHAHCSTSGDPCSGVTAAPNQPALLPTPGLSAHAAHPTCSPNSPHHSELKMSTTCLSLPCQDFVLVLSLYTDRLSRWLTW</sequence>
<evidence type="ECO:0000313" key="2">
    <source>
        <dbReference type="Proteomes" id="UP000664991"/>
    </source>
</evidence>
<proteinExistence type="predicted"/>
<organism evidence="1 2">
    <name type="scientific">Ovis aries</name>
    <name type="common">Sheep</name>
    <dbReference type="NCBI Taxonomy" id="9940"/>
    <lineage>
        <taxon>Eukaryota</taxon>
        <taxon>Metazoa</taxon>
        <taxon>Chordata</taxon>
        <taxon>Craniata</taxon>
        <taxon>Vertebrata</taxon>
        <taxon>Euteleostomi</taxon>
        <taxon>Mammalia</taxon>
        <taxon>Eutheria</taxon>
        <taxon>Laurasiatheria</taxon>
        <taxon>Artiodactyla</taxon>
        <taxon>Ruminantia</taxon>
        <taxon>Pecora</taxon>
        <taxon>Bovidae</taxon>
        <taxon>Caprinae</taxon>
        <taxon>Ovis</taxon>
    </lineage>
</organism>